<name>A0A8K0RAT2_9PLEO</name>
<dbReference type="Proteomes" id="UP000813461">
    <property type="component" value="Unassembled WGS sequence"/>
</dbReference>
<dbReference type="FunFam" id="3.40.309.10:FF:000012">
    <property type="entry name" value="Betaine aldehyde dehydrogenase"/>
    <property type="match status" value="1"/>
</dbReference>
<evidence type="ECO:0000256" key="4">
    <source>
        <dbReference type="ARBA" id="ARBA00049194"/>
    </source>
</evidence>
<dbReference type="FunFam" id="3.40.605.10:FF:000001">
    <property type="entry name" value="Aldehyde dehydrogenase 1"/>
    <property type="match status" value="1"/>
</dbReference>
<protein>
    <recommendedName>
        <fullName evidence="3">aldehyde dehydrogenase (NAD(+))</fullName>
        <ecNumber evidence="3">1.2.1.3</ecNumber>
    </recommendedName>
</protein>
<dbReference type="InterPro" id="IPR016161">
    <property type="entry name" value="Ald_DH/histidinol_DH"/>
</dbReference>
<keyword evidence="9" id="KW-1185">Reference proteome</keyword>
<dbReference type="EMBL" id="JAGMVJ010000007">
    <property type="protein sequence ID" value="KAH7089247.1"/>
    <property type="molecule type" value="Genomic_DNA"/>
</dbReference>
<gene>
    <name evidence="8" type="ORF">FB567DRAFT_620175</name>
</gene>
<feature type="active site" evidence="5">
    <location>
        <position position="255"/>
    </location>
</feature>
<dbReference type="PANTHER" id="PTHR11699">
    <property type="entry name" value="ALDEHYDE DEHYDROGENASE-RELATED"/>
    <property type="match status" value="1"/>
</dbReference>
<dbReference type="InterPro" id="IPR016163">
    <property type="entry name" value="Ald_DH_C"/>
</dbReference>
<proteinExistence type="inferred from homology"/>
<keyword evidence="2 6" id="KW-0560">Oxidoreductase</keyword>
<evidence type="ECO:0000256" key="2">
    <source>
        <dbReference type="ARBA" id="ARBA00023002"/>
    </source>
</evidence>
<dbReference type="Gene3D" id="3.40.309.10">
    <property type="entry name" value="Aldehyde Dehydrogenase, Chain A, domain 2"/>
    <property type="match status" value="1"/>
</dbReference>
<evidence type="ECO:0000256" key="3">
    <source>
        <dbReference type="ARBA" id="ARBA00024226"/>
    </source>
</evidence>
<evidence type="ECO:0000259" key="7">
    <source>
        <dbReference type="Pfam" id="PF00171"/>
    </source>
</evidence>
<dbReference type="OrthoDB" id="310895at2759"/>
<dbReference type="InterPro" id="IPR016162">
    <property type="entry name" value="Ald_DH_N"/>
</dbReference>
<dbReference type="InterPro" id="IPR029510">
    <property type="entry name" value="Ald_DH_CS_GLU"/>
</dbReference>
<evidence type="ECO:0000313" key="9">
    <source>
        <dbReference type="Proteomes" id="UP000813461"/>
    </source>
</evidence>
<dbReference type="AlphaFoldDB" id="A0A8K0RAT2"/>
<dbReference type="EC" id="1.2.1.3" evidence="3"/>
<evidence type="ECO:0000256" key="6">
    <source>
        <dbReference type="RuleBase" id="RU003345"/>
    </source>
</evidence>
<dbReference type="InterPro" id="IPR016160">
    <property type="entry name" value="Ald_DH_CS_CYS"/>
</dbReference>
<dbReference type="InterPro" id="IPR015590">
    <property type="entry name" value="Aldehyde_DH_dom"/>
</dbReference>
<dbReference type="Gene3D" id="3.40.605.10">
    <property type="entry name" value="Aldehyde Dehydrogenase, Chain A, domain 1"/>
    <property type="match status" value="1"/>
</dbReference>
<feature type="domain" description="Aldehyde dehydrogenase" evidence="7">
    <location>
        <begin position="16"/>
        <end position="482"/>
    </location>
</feature>
<dbReference type="Pfam" id="PF00171">
    <property type="entry name" value="Aldedh"/>
    <property type="match status" value="1"/>
</dbReference>
<comment type="caution">
    <text evidence="8">The sequence shown here is derived from an EMBL/GenBank/DDBJ whole genome shotgun (WGS) entry which is preliminary data.</text>
</comment>
<organism evidence="8 9">
    <name type="scientific">Paraphoma chrysanthemicola</name>
    <dbReference type="NCBI Taxonomy" id="798071"/>
    <lineage>
        <taxon>Eukaryota</taxon>
        <taxon>Fungi</taxon>
        <taxon>Dikarya</taxon>
        <taxon>Ascomycota</taxon>
        <taxon>Pezizomycotina</taxon>
        <taxon>Dothideomycetes</taxon>
        <taxon>Pleosporomycetidae</taxon>
        <taxon>Pleosporales</taxon>
        <taxon>Pleosporineae</taxon>
        <taxon>Phaeosphaeriaceae</taxon>
        <taxon>Paraphoma</taxon>
    </lineage>
</organism>
<comment type="catalytic activity">
    <reaction evidence="4">
        <text>an aldehyde + NAD(+) + H2O = a carboxylate + NADH + 2 H(+)</text>
        <dbReference type="Rhea" id="RHEA:16185"/>
        <dbReference type="ChEBI" id="CHEBI:15377"/>
        <dbReference type="ChEBI" id="CHEBI:15378"/>
        <dbReference type="ChEBI" id="CHEBI:17478"/>
        <dbReference type="ChEBI" id="CHEBI:29067"/>
        <dbReference type="ChEBI" id="CHEBI:57540"/>
        <dbReference type="ChEBI" id="CHEBI:57945"/>
        <dbReference type="EC" id="1.2.1.3"/>
    </reaction>
</comment>
<accession>A0A8K0RAT2</accession>
<dbReference type="GO" id="GO:0004029">
    <property type="term" value="F:aldehyde dehydrogenase (NAD+) activity"/>
    <property type="evidence" value="ECO:0007669"/>
    <property type="project" value="UniProtKB-EC"/>
</dbReference>
<dbReference type="PROSITE" id="PS00687">
    <property type="entry name" value="ALDEHYDE_DEHYDR_GLU"/>
    <property type="match status" value="1"/>
</dbReference>
<evidence type="ECO:0000256" key="5">
    <source>
        <dbReference type="PROSITE-ProRule" id="PRU10007"/>
    </source>
</evidence>
<evidence type="ECO:0000256" key="1">
    <source>
        <dbReference type="ARBA" id="ARBA00009986"/>
    </source>
</evidence>
<comment type="similarity">
    <text evidence="1 6">Belongs to the aldehyde dehydrogenase family.</text>
</comment>
<reference evidence="8" key="1">
    <citation type="journal article" date="2021" name="Nat. Commun.">
        <title>Genetic determinants of endophytism in the Arabidopsis root mycobiome.</title>
        <authorList>
            <person name="Mesny F."/>
            <person name="Miyauchi S."/>
            <person name="Thiergart T."/>
            <person name="Pickel B."/>
            <person name="Atanasova L."/>
            <person name="Karlsson M."/>
            <person name="Huettel B."/>
            <person name="Barry K.W."/>
            <person name="Haridas S."/>
            <person name="Chen C."/>
            <person name="Bauer D."/>
            <person name="Andreopoulos W."/>
            <person name="Pangilinan J."/>
            <person name="LaButti K."/>
            <person name="Riley R."/>
            <person name="Lipzen A."/>
            <person name="Clum A."/>
            <person name="Drula E."/>
            <person name="Henrissat B."/>
            <person name="Kohler A."/>
            <person name="Grigoriev I.V."/>
            <person name="Martin F.M."/>
            <person name="Hacquard S."/>
        </authorList>
    </citation>
    <scope>NUCLEOTIDE SEQUENCE</scope>
    <source>
        <strain evidence="8">MPI-SDFR-AT-0120</strain>
    </source>
</reference>
<sequence>MQNSTIPTKLFIANEYVSSEGDDRLTLRNPWNDSDITKDVHVAGRDDINNACLAAESALGKGPWAQFTGAQRSAHLLRVAALMEENAEKLAYLESIPTGRPISAIIHFDIKHMVEVFRYYAGWADKIEGRSYIEDNGFYKIVRYEPIGVCAGIASWNATFMYVGWKIAPALAAGNCFIFKSSEKSPLGALALGQLFKEAGFPPGVVQFVTGDGNTGSLLASHQKISKLSFTGSANVGRKIQEAAAKSNLKKITLELGGKSPAIVFADAPMEIAIGGYSVGGGFLANSGQICVAASRVIVEESISKEFCSSLVKLFESVSAEMGTNPLDASTTHGPIVDQQQFQRVMGYIEQGKRSAELLTGGSRIGTKGQFIQPTIFLNPQKDSSIWTEEIFGPVLTVMTFKDEEEAIGLANETDYGLASCIYTSDVTRALRVSSRVQSGGVAINSPFLPELNTPFGGIKQSGYGHELGKESLKSYMNAKSIHINMEIPKL</sequence>
<dbReference type="SUPFAM" id="SSF53720">
    <property type="entry name" value="ALDH-like"/>
    <property type="match status" value="1"/>
</dbReference>
<evidence type="ECO:0000313" key="8">
    <source>
        <dbReference type="EMBL" id="KAH7089247.1"/>
    </source>
</evidence>
<dbReference type="PROSITE" id="PS00070">
    <property type="entry name" value="ALDEHYDE_DEHYDR_CYS"/>
    <property type="match status" value="1"/>
</dbReference>